<dbReference type="InterPro" id="IPR044821">
    <property type="entry name" value="At1g28695/At4g15970-like"/>
</dbReference>
<proteinExistence type="predicted"/>
<dbReference type="Proteomes" id="UP001177140">
    <property type="component" value="Unassembled WGS sequence"/>
</dbReference>
<dbReference type="PANTHER" id="PTHR46038:SF38">
    <property type="entry name" value="GLYCOSYLTRANSFERASE-RELATED"/>
    <property type="match status" value="1"/>
</dbReference>
<keyword evidence="1" id="KW-1133">Transmembrane helix</keyword>
<sequence>MGKVTEVVVLPDSVNILRRVLTLAMLIVLVAVPCFIFYIDEYPLQFSRLSGQRDPSDSAPLNIEQVKLERVLKSASMKDKTVILTTLNEAWAAPNSILDLFLESFKIGEDTKHLLNHLVISCLGQKAYERCLEIHPYCYALKAEGVDFSKEAYFGSPEYVKMVWSKIDYQKSVLELGYNFVFTDADIMWFRDPFTRFYEDNDFQVSCDRYELKNSYDLNNQPNSGFEYVKSNNRTIQFYKFWYNSRLRYTNSNDQSVLAVIINDPFIREIRLTIRFLNTLYFGGFCEPSKDFNKVCTMHANCCFGAESKLHDLGLLLDDWRNYTTSSPSDKRAWNGKWRGAQECSRSTKIIHGHEGKKD</sequence>
<dbReference type="PANTHER" id="PTHR46038">
    <property type="entry name" value="EXPRESSED PROTEIN-RELATED"/>
    <property type="match status" value="1"/>
</dbReference>
<evidence type="ECO:0000313" key="3">
    <source>
        <dbReference type="EMBL" id="MCL7041608.1"/>
    </source>
</evidence>
<dbReference type="Pfam" id="PF03407">
    <property type="entry name" value="Nucleotid_trans"/>
    <property type="match status" value="1"/>
</dbReference>
<protein>
    <recommendedName>
        <fullName evidence="2">Nucleotide-diphospho-sugar transferase domain-containing protein</fullName>
    </recommendedName>
</protein>
<keyword evidence="4" id="KW-1185">Reference proteome</keyword>
<evidence type="ECO:0000256" key="1">
    <source>
        <dbReference type="SAM" id="Phobius"/>
    </source>
</evidence>
<dbReference type="AlphaFoldDB" id="A0AA42AUE7"/>
<name>A0AA42AUE7_PAPNU</name>
<feature type="transmembrane region" description="Helical" evidence="1">
    <location>
        <begin position="20"/>
        <end position="39"/>
    </location>
</feature>
<keyword evidence="1" id="KW-0812">Transmembrane</keyword>
<reference evidence="3" key="1">
    <citation type="submission" date="2022-03" db="EMBL/GenBank/DDBJ databases">
        <title>A functionally conserved STORR gene fusion in Papaver species that diverged 16.8 million years ago.</title>
        <authorList>
            <person name="Catania T."/>
        </authorList>
    </citation>
    <scope>NUCLEOTIDE SEQUENCE</scope>
    <source>
        <strain evidence="3">S-191538</strain>
    </source>
</reference>
<feature type="domain" description="Nucleotide-diphospho-sugar transferase" evidence="2">
    <location>
        <begin position="113"/>
        <end position="313"/>
    </location>
</feature>
<accession>A0AA42AUE7</accession>
<keyword evidence="1" id="KW-0472">Membrane</keyword>
<dbReference type="EMBL" id="JAJJMA010225503">
    <property type="protein sequence ID" value="MCL7041608.1"/>
    <property type="molecule type" value="Genomic_DNA"/>
</dbReference>
<evidence type="ECO:0000313" key="4">
    <source>
        <dbReference type="Proteomes" id="UP001177140"/>
    </source>
</evidence>
<dbReference type="InterPro" id="IPR005069">
    <property type="entry name" value="Nucl-diP-sugar_transferase"/>
</dbReference>
<gene>
    <name evidence="3" type="ORF">MKW94_011236</name>
</gene>
<evidence type="ECO:0000259" key="2">
    <source>
        <dbReference type="Pfam" id="PF03407"/>
    </source>
</evidence>
<organism evidence="3 4">
    <name type="scientific">Papaver nudicaule</name>
    <name type="common">Iceland poppy</name>
    <dbReference type="NCBI Taxonomy" id="74823"/>
    <lineage>
        <taxon>Eukaryota</taxon>
        <taxon>Viridiplantae</taxon>
        <taxon>Streptophyta</taxon>
        <taxon>Embryophyta</taxon>
        <taxon>Tracheophyta</taxon>
        <taxon>Spermatophyta</taxon>
        <taxon>Magnoliopsida</taxon>
        <taxon>Ranunculales</taxon>
        <taxon>Papaveraceae</taxon>
        <taxon>Papaveroideae</taxon>
        <taxon>Papaver</taxon>
    </lineage>
</organism>
<comment type="caution">
    <text evidence="3">The sequence shown here is derived from an EMBL/GenBank/DDBJ whole genome shotgun (WGS) entry which is preliminary data.</text>
</comment>